<evidence type="ECO:0000256" key="4">
    <source>
        <dbReference type="ARBA" id="ARBA00022989"/>
    </source>
</evidence>
<dbReference type="RefSeq" id="WP_078701047.1">
    <property type="nucleotide sequence ID" value="NZ_LT796768.1"/>
</dbReference>
<feature type="transmembrane region" description="Helical" evidence="7">
    <location>
        <begin position="200"/>
        <end position="217"/>
    </location>
</feature>
<dbReference type="Pfam" id="PF12821">
    <property type="entry name" value="ThrE_2"/>
    <property type="match status" value="1"/>
</dbReference>
<evidence type="ECO:0000256" key="3">
    <source>
        <dbReference type="ARBA" id="ARBA00022692"/>
    </source>
</evidence>
<dbReference type="GO" id="GO:0022857">
    <property type="term" value="F:transmembrane transporter activity"/>
    <property type="evidence" value="ECO:0007669"/>
    <property type="project" value="InterPro"/>
</dbReference>
<dbReference type="AlphaFoldDB" id="A0A1T4Z893"/>
<protein>
    <submittedName>
        <fullName evidence="10">Uncharacterized membrane protein YjjP, DUF1212 family</fullName>
    </submittedName>
</protein>
<comment type="subcellular location">
    <subcellularLocation>
        <location evidence="1">Cell membrane</location>
        <topology evidence="1">Multi-pass membrane protein</topology>
    </subcellularLocation>
</comment>
<evidence type="ECO:0000259" key="9">
    <source>
        <dbReference type="Pfam" id="PF12821"/>
    </source>
</evidence>
<name>A0A1T4Z893_9ACTN</name>
<dbReference type="OrthoDB" id="9763957at2"/>
<feature type="transmembrane region" description="Helical" evidence="7">
    <location>
        <begin position="269"/>
        <end position="290"/>
    </location>
</feature>
<keyword evidence="3 7" id="KW-0812">Transmembrane</keyword>
<keyword evidence="4 7" id="KW-1133">Transmembrane helix</keyword>
<feature type="domain" description="Threonine/Serine exporter ThrE" evidence="9">
    <location>
        <begin position="278"/>
        <end position="401"/>
    </location>
</feature>
<organism evidence="10 11">
    <name type="scientific">Aeromicrobium choanae</name>
    <dbReference type="NCBI Taxonomy" id="1736691"/>
    <lineage>
        <taxon>Bacteria</taxon>
        <taxon>Bacillati</taxon>
        <taxon>Actinomycetota</taxon>
        <taxon>Actinomycetes</taxon>
        <taxon>Propionibacteriales</taxon>
        <taxon>Nocardioidaceae</taxon>
        <taxon>Aeromicrobium</taxon>
    </lineage>
</organism>
<feature type="transmembrane region" description="Helical" evidence="7">
    <location>
        <begin position="126"/>
        <end position="151"/>
    </location>
</feature>
<dbReference type="PANTHER" id="PTHR34390:SF2">
    <property type="entry name" value="SUCCINATE TRANSPORTER SUBUNIT YJJP-RELATED"/>
    <property type="match status" value="1"/>
</dbReference>
<evidence type="ECO:0000256" key="7">
    <source>
        <dbReference type="SAM" id="Phobius"/>
    </source>
</evidence>
<evidence type="ECO:0000313" key="11">
    <source>
        <dbReference type="Proteomes" id="UP000191040"/>
    </source>
</evidence>
<evidence type="ECO:0000256" key="6">
    <source>
        <dbReference type="ARBA" id="ARBA00034125"/>
    </source>
</evidence>
<proteinExistence type="inferred from homology"/>
<dbReference type="EMBL" id="LT796768">
    <property type="protein sequence ID" value="SKB10194.1"/>
    <property type="molecule type" value="Genomic_DNA"/>
</dbReference>
<accession>A0A1T4Z893</accession>
<evidence type="ECO:0000259" key="8">
    <source>
        <dbReference type="Pfam" id="PF06738"/>
    </source>
</evidence>
<keyword evidence="11" id="KW-1185">Reference proteome</keyword>
<sequence length="430" mass="44274">MTERREVYETLDLALRIGEVLLSSGAGAADVTATMMDVTHACGVRNVSADVTFVELTLRHQPRRDEPAALQVRRLNRRPVDYADLTDVDHTVSALIAGEITRDEAHERVARIVSTGHGRKRWSVTVGWGVMGVGIALTLGGDALVCLLAFIAACGIDATQRLLPPQRIPAFYQHAAGGFVATLVAVVASATALDVNPSRVVTSGIVMLLAGVGILGATQDALTGFPVTAAARVIDAFLNTLGIIAGVGAGLTLGDLLGVELVNITVGSVGLAEAGITVVGAALAASAYAYSSYAPLRALLAVAIVGGLGQAVLLAVDSTAVGRTWGAAAAAVTIGAVCHLAAGRFRVPPLVVVVPALVPLLPGLEIYRGLAQLAQDQDGVLELASALATALALASGVILGQYIARPLKRETDRLERRLTGPRMVGRGHGT</sequence>
<evidence type="ECO:0000313" key="10">
    <source>
        <dbReference type="EMBL" id="SKB10194.1"/>
    </source>
</evidence>
<feature type="transmembrane region" description="Helical" evidence="7">
    <location>
        <begin position="237"/>
        <end position="257"/>
    </location>
</feature>
<feature type="transmembrane region" description="Helical" evidence="7">
    <location>
        <begin position="323"/>
        <end position="342"/>
    </location>
</feature>
<dbReference type="GO" id="GO:0005886">
    <property type="term" value="C:plasma membrane"/>
    <property type="evidence" value="ECO:0007669"/>
    <property type="project" value="UniProtKB-SubCell"/>
</dbReference>
<dbReference type="InterPro" id="IPR024528">
    <property type="entry name" value="ThrE_2"/>
</dbReference>
<keyword evidence="5 7" id="KW-0472">Membrane</keyword>
<dbReference type="GO" id="GO:0015744">
    <property type="term" value="P:succinate transport"/>
    <property type="evidence" value="ECO:0007669"/>
    <property type="project" value="TreeGrafter"/>
</dbReference>
<gene>
    <name evidence="10" type="ORF">SAMN06295964_3176</name>
</gene>
<feature type="transmembrane region" description="Helical" evidence="7">
    <location>
        <begin position="379"/>
        <end position="404"/>
    </location>
</feature>
<feature type="transmembrane region" description="Helical" evidence="7">
    <location>
        <begin position="296"/>
        <end position="316"/>
    </location>
</feature>
<reference evidence="11" key="1">
    <citation type="submission" date="2017-02" db="EMBL/GenBank/DDBJ databases">
        <authorList>
            <person name="Varghese N."/>
            <person name="Submissions S."/>
        </authorList>
    </citation>
    <scope>NUCLEOTIDE SEQUENCE [LARGE SCALE GENOMIC DNA]</scope>
    <source>
        <strain evidence="11">9H-4</strain>
    </source>
</reference>
<dbReference type="InterPro" id="IPR050539">
    <property type="entry name" value="ThrE_Dicarb/AminoAcid_Exp"/>
</dbReference>
<keyword evidence="2" id="KW-1003">Cell membrane</keyword>
<comment type="similarity">
    <text evidence="6">Belongs to the ThrE exporter (TC 2.A.79) family.</text>
</comment>
<dbReference type="PANTHER" id="PTHR34390">
    <property type="entry name" value="UPF0442 PROTEIN YJJB-RELATED"/>
    <property type="match status" value="1"/>
</dbReference>
<dbReference type="InterPro" id="IPR010619">
    <property type="entry name" value="ThrE-like_N"/>
</dbReference>
<dbReference type="Pfam" id="PF06738">
    <property type="entry name" value="ThrE"/>
    <property type="match status" value="1"/>
</dbReference>
<evidence type="ECO:0000256" key="5">
    <source>
        <dbReference type="ARBA" id="ARBA00023136"/>
    </source>
</evidence>
<evidence type="ECO:0000256" key="1">
    <source>
        <dbReference type="ARBA" id="ARBA00004651"/>
    </source>
</evidence>
<dbReference type="Proteomes" id="UP000191040">
    <property type="component" value="Chromosome I"/>
</dbReference>
<feature type="domain" description="Threonine/serine exporter-like N-terminal" evidence="8">
    <location>
        <begin position="12"/>
        <end position="253"/>
    </location>
</feature>
<evidence type="ECO:0000256" key="2">
    <source>
        <dbReference type="ARBA" id="ARBA00022475"/>
    </source>
</evidence>
<dbReference type="STRING" id="1736691.SAMN06295964_3176"/>
<feature type="transmembrane region" description="Helical" evidence="7">
    <location>
        <begin position="171"/>
        <end position="193"/>
    </location>
</feature>